<protein>
    <submittedName>
        <fullName evidence="3">Uncharacterized protein</fullName>
    </submittedName>
</protein>
<feature type="compositionally biased region" description="Basic and acidic residues" evidence="2">
    <location>
        <begin position="556"/>
        <end position="568"/>
    </location>
</feature>
<feature type="non-terminal residue" evidence="3">
    <location>
        <position position="616"/>
    </location>
</feature>
<feature type="region of interest" description="Disordered" evidence="2">
    <location>
        <begin position="432"/>
        <end position="495"/>
    </location>
</feature>
<organism evidence="3">
    <name type="scientific">Hyalella azteca</name>
    <name type="common">Amphipod</name>
    <dbReference type="NCBI Taxonomy" id="294128"/>
    <lineage>
        <taxon>Eukaryota</taxon>
        <taxon>Metazoa</taxon>
        <taxon>Ecdysozoa</taxon>
        <taxon>Arthropoda</taxon>
        <taxon>Crustacea</taxon>
        <taxon>Multicrustacea</taxon>
        <taxon>Malacostraca</taxon>
        <taxon>Eumalacostraca</taxon>
        <taxon>Peracarida</taxon>
        <taxon>Amphipoda</taxon>
        <taxon>Senticaudata</taxon>
        <taxon>Talitrida</taxon>
        <taxon>Talitroidea</taxon>
        <taxon>Hyalellidae</taxon>
        <taxon>Hyalella</taxon>
    </lineage>
</organism>
<feature type="coiled-coil region" evidence="1">
    <location>
        <begin position="158"/>
        <end position="185"/>
    </location>
</feature>
<feature type="compositionally biased region" description="Basic and acidic residues" evidence="2">
    <location>
        <begin position="129"/>
        <end position="140"/>
    </location>
</feature>
<feature type="coiled-coil region" evidence="1">
    <location>
        <begin position="222"/>
        <end position="253"/>
    </location>
</feature>
<evidence type="ECO:0000256" key="1">
    <source>
        <dbReference type="SAM" id="Coils"/>
    </source>
</evidence>
<feature type="region of interest" description="Disordered" evidence="2">
    <location>
        <begin position="555"/>
        <end position="616"/>
    </location>
</feature>
<name>A0A6A0HAJ0_HYAAZ</name>
<proteinExistence type="predicted"/>
<feature type="region of interest" description="Disordered" evidence="2">
    <location>
        <begin position="1"/>
        <end position="100"/>
    </location>
</feature>
<feature type="compositionally biased region" description="Polar residues" evidence="2">
    <location>
        <begin position="1"/>
        <end position="26"/>
    </location>
</feature>
<dbReference type="Proteomes" id="UP000711488">
    <property type="component" value="Unassembled WGS sequence"/>
</dbReference>
<evidence type="ECO:0000313" key="3">
    <source>
        <dbReference type="EMBL" id="KAA0202788.1"/>
    </source>
</evidence>
<keyword evidence="1" id="KW-0175">Coiled coil</keyword>
<feature type="compositionally biased region" description="Basic and acidic residues" evidence="2">
    <location>
        <begin position="392"/>
        <end position="417"/>
    </location>
</feature>
<accession>A0A6A0HAJ0</accession>
<evidence type="ECO:0000256" key="2">
    <source>
        <dbReference type="SAM" id="MobiDB-lite"/>
    </source>
</evidence>
<feature type="region of interest" description="Disordered" evidence="2">
    <location>
        <begin position="118"/>
        <end position="140"/>
    </location>
</feature>
<gene>
    <name evidence="3" type="ORF">HAZT_HAZT010470</name>
</gene>
<sequence length="616" mass="67593">MASLASTSRSPTTNNPDDESLLTSGANEDVDAAECSDTRLLTKVRQKKLSSLSSRQRKMGPAPLASFEDLSMDKTTSDSSSADERNTLVGIGEASEPISPLSPSIKIAALTVPTSPRIRVSAASTSSAHDTDSKDSTPDKELFIGYTKKDYCEEMSDVKTSTEELLAEEERLRRAREKAKKAETEKYEEALRISKFDRKESSSSVLKPKPHVRAASPYKSVIEDLEQRQKEIAEKAAAKAEEKQDTVLEVENSAQVIPKTEEVIAEAPKQEELKVKIPPEEDSISESERESEIDYLKKKQQLGIEDDHTVSSDVEIKKLVGHDNGEEDELPYVPTTLPLERSQVTPMVPVKERASSLKMVQSIERPRNRDDSSEKSSDSERLGSQSSSEELTTIREKIAEIKKREDKANHDESSDLERLLAPVNDCIAKLSTISTQNKVPLSERKSPIPDNWADFLLPPQAGRRSRLSSLGSEAGSIGGGRSPSPSHMLLETSFCGSQPIDDPGFAEPNVPISVARKMSGISLGDLSPLVPRSEFGATSSLHHFRASIQASVHSDYGVEGRHSGKEGRGFNPHHHRSASEYSTRSAPPAPPRRNLNPFGMDLGMKSNRSSLVSQER</sequence>
<comment type="caution">
    <text evidence="3">The sequence shown here is derived from an EMBL/GenBank/DDBJ whole genome shotgun (WGS) entry which is preliminary data.</text>
</comment>
<feature type="compositionally biased region" description="Polar residues" evidence="2">
    <location>
        <begin position="382"/>
        <end position="391"/>
    </location>
</feature>
<feature type="compositionally biased region" description="Polar residues" evidence="2">
    <location>
        <begin position="606"/>
        <end position="616"/>
    </location>
</feature>
<reference evidence="3" key="2">
    <citation type="journal article" date="2018" name="Environ. Sci. Technol.">
        <title>The Toxicogenome of Hyalella azteca: A Model for Sediment Ecotoxicology and Evolutionary Toxicology.</title>
        <authorList>
            <person name="Poynton H.C."/>
            <person name="Hasenbein S."/>
            <person name="Benoit J.B."/>
            <person name="Sepulveda M.S."/>
            <person name="Poelchau M.F."/>
            <person name="Hughes D.S.T."/>
            <person name="Murali S.C."/>
            <person name="Chen S."/>
            <person name="Glastad K.M."/>
            <person name="Goodisman M.A.D."/>
            <person name="Werren J.H."/>
            <person name="Vineis J.H."/>
            <person name="Bowen J.L."/>
            <person name="Friedrich M."/>
            <person name="Jones J."/>
            <person name="Robertson H.M."/>
            <person name="Feyereisen R."/>
            <person name="Mechler-Hickson A."/>
            <person name="Mathers N."/>
            <person name="Lee C.E."/>
            <person name="Colbourne J.K."/>
            <person name="Biales A."/>
            <person name="Johnston J.S."/>
            <person name="Wellborn G.A."/>
            <person name="Rosendale A.J."/>
            <person name="Cridge A.G."/>
            <person name="Munoz-Torres M.C."/>
            <person name="Bain P.A."/>
            <person name="Manny A.R."/>
            <person name="Major K.M."/>
            <person name="Lambert F.N."/>
            <person name="Vulpe C.D."/>
            <person name="Tuck P."/>
            <person name="Blalock B.J."/>
            <person name="Lin Y.Y."/>
            <person name="Smith M.E."/>
            <person name="Ochoa-Acuna H."/>
            <person name="Chen M.M."/>
            <person name="Childers C.P."/>
            <person name="Qu J."/>
            <person name="Dugan S."/>
            <person name="Lee S.L."/>
            <person name="Chao H."/>
            <person name="Dinh H."/>
            <person name="Han Y."/>
            <person name="Doddapaneni H."/>
            <person name="Worley K.C."/>
            <person name="Muzny D.M."/>
            <person name="Gibbs R.A."/>
            <person name="Richards S."/>
        </authorList>
    </citation>
    <scope>NUCLEOTIDE SEQUENCE</scope>
    <source>
        <strain evidence="3">HAZT.00-mixed</strain>
        <tissue evidence="3">Whole organism</tissue>
    </source>
</reference>
<reference evidence="3" key="3">
    <citation type="submission" date="2019-06" db="EMBL/GenBank/DDBJ databases">
        <authorList>
            <person name="Poynton C."/>
            <person name="Hasenbein S."/>
            <person name="Benoit J.B."/>
            <person name="Sepulveda M.S."/>
            <person name="Poelchau M.F."/>
            <person name="Murali S.C."/>
            <person name="Chen S."/>
            <person name="Glastad K.M."/>
            <person name="Werren J.H."/>
            <person name="Vineis J.H."/>
            <person name="Bowen J.L."/>
            <person name="Friedrich M."/>
            <person name="Jones J."/>
            <person name="Robertson H.M."/>
            <person name="Feyereisen R."/>
            <person name="Mechler-Hickson A."/>
            <person name="Mathers N."/>
            <person name="Lee C.E."/>
            <person name="Colbourne J.K."/>
            <person name="Biales A."/>
            <person name="Johnston J.S."/>
            <person name="Wellborn G.A."/>
            <person name="Rosendale A.J."/>
            <person name="Cridge A.G."/>
            <person name="Munoz-Torres M.C."/>
            <person name="Bain P.A."/>
            <person name="Manny A.R."/>
            <person name="Major K.M."/>
            <person name="Lambert F.N."/>
            <person name="Vulpe C.D."/>
            <person name="Tuck P."/>
            <person name="Blalock B.J."/>
            <person name="Lin Y.-Y."/>
            <person name="Smith M.E."/>
            <person name="Ochoa-Acuna H."/>
            <person name="Chen M.-J.M."/>
            <person name="Childers C.P."/>
            <person name="Qu J."/>
            <person name="Dugan S."/>
            <person name="Lee S.L."/>
            <person name="Chao H."/>
            <person name="Dinh H."/>
            <person name="Han Y."/>
            <person name="Doddapaneni H."/>
            <person name="Worley K.C."/>
            <person name="Muzny D.M."/>
            <person name="Gibbs R.A."/>
            <person name="Richards S."/>
        </authorList>
    </citation>
    <scope>NUCLEOTIDE SEQUENCE</scope>
    <source>
        <strain evidence="3">HAZT.00-mixed</strain>
        <tissue evidence="3">Whole organism</tissue>
    </source>
</reference>
<feature type="compositionally biased region" description="Basic and acidic residues" evidence="2">
    <location>
        <begin position="71"/>
        <end position="86"/>
    </location>
</feature>
<feature type="compositionally biased region" description="Basic and acidic residues" evidence="2">
    <location>
        <begin position="364"/>
        <end position="381"/>
    </location>
</feature>
<feature type="region of interest" description="Disordered" evidence="2">
    <location>
        <begin position="319"/>
        <end position="417"/>
    </location>
</feature>
<reference evidence="3" key="1">
    <citation type="submission" date="2014-08" db="EMBL/GenBank/DDBJ databases">
        <authorList>
            <person name="Murali S."/>
            <person name="Richards S."/>
            <person name="Bandaranaike D."/>
            <person name="Bellair M."/>
            <person name="Blankenburg K."/>
            <person name="Chao H."/>
            <person name="Dinh H."/>
            <person name="Doddapaneni H."/>
            <person name="Dugan-Rocha S."/>
            <person name="Elkadiri S."/>
            <person name="Gnanaolivu R."/>
            <person name="Hughes D."/>
            <person name="Lee S."/>
            <person name="Li M."/>
            <person name="Ming W."/>
            <person name="Munidasa M."/>
            <person name="Muniz J."/>
            <person name="Nguyen L."/>
            <person name="Osuji N."/>
            <person name="Pu L.-L."/>
            <person name="Puazo M."/>
            <person name="Skinner E."/>
            <person name="Qu C."/>
            <person name="Quiroz J."/>
            <person name="Raj R."/>
            <person name="Weissenberger G."/>
            <person name="Xin Y."/>
            <person name="Zou X."/>
            <person name="Han Y."/>
            <person name="Worley K."/>
            <person name="Muzny D."/>
            <person name="Gibbs R."/>
        </authorList>
    </citation>
    <scope>NUCLEOTIDE SEQUENCE</scope>
    <source>
        <strain evidence="3">HAZT.00-mixed</strain>
        <tissue evidence="3">Whole organism</tissue>
    </source>
</reference>
<dbReference type="AlphaFoldDB" id="A0A6A0HAJ0"/>
<dbReference type="EMBL" id="JQDR03003047">
    <property type="protein sequence ID" value="KAA0202788.1"/>
    <property type="molecule type" value="Genomic_DNA"/>
</dbReference>